<dbReference type="SUPFAM" id="SSF49562">
    <property type="entry name" value="C2 domain (Calcium/lipid-binding domain, CaLB)"/>
    <property type="match status" value="1"/>
</dbReference>
<protein>
    <recommendedName>
        <fullName evidence="2">C2 domain-containing protein</fullName>
    </recommendedName>
</protein>
<dbReference type="InterPro" id="IPR035892">
    <property type="entry name" value="C2_domain_sf"/>
</dbReference>
<evidence type="ECO:0000259" key="2">
    <source>
        <dbReference type="PROSITE" id="PS50004"/>
    </source>
</evidence>
<sequence>MFKLMVVVTTEVINLFWTCAQDERGCRFLILFRNTYFIIIENTLWERAGARARGVRRGPREGREGGGGSSPYVRLKSLRARARPRTTPGARSPGNATMLRCVVQSARDLPGKRIDPVAKLQFLEEKKKTKVIKNKVNPVWDELITFELKDILEPTAELHIDVKDDETIGRDK</sequence>
<dbReference type="AlphaFoldDB" id="A0A8C4R6I6"/>
<proteinExistence type="predicted"/>
<accession>A0A8C4R6I6</accession>
<dbReference type="Gene3D" id="2.60.40.150">
    <property type="entry name" value="C2 domain"/>
    <property type="match status" value="1"/>
</dbReference>
<organism evidence="3 4">
    <name type="scientific">Eptatretus burgeri</name>
    <name type="common">Inshore hagfish</name>
    <dbReference type="NCBI Taxonomy" id="7764"/>
    <lineage>
        <taxon>Eukaryota</taxon>
        <taxon>Metazoa</taxon>
        <taxon>Chordata</taxon>
        <taxon>Craniata</taxon>
        <taxon>Vertebrata</taxon>
        <taxon>Cyclostomata</taxon>
        <taxon>Myxini</taxon>
        <taxon>Myxiniformes</taxon>
        <taxon>Myxinidae</taxon>
        <taxon>Eptatretinae</taxon>
        <taxon>Eptatretus</taxon>
    </lineage>
</organism>
<evidence type="ECO:0000313" key="4">
    <source>
        <dbReference type="Proteomes" id="UP000694388"/>
    </source>
</evidence>
<dbReference type="Ensembl" id="ENSEBUT00000025511.1">
    <property type="protein sequence ID" value="ENSEBUP00000024935.1"/>
    <property type="gene ID" value="ENSEBUG00000015400.1"/>
</dbReference>
<evidence type="ECO:0000256" key="1">
    <source>
        <dbReference type="SAM" id="MobiDB-lite"/>
    </source>
</evidence>
<evidence type="ECO:0000313" key="3">
    <source>
        <dbReference type="Ensembl" id="ENSEBUP00000024935.1"/>
    </source>
</evidence>
<dbReference type="Proteomes" id="UP000694388">
    <property type="component" value="Unplaced"/>
</dbReference>
<dbReference type="Pfam" id="PF00168">
    <property type="entry name" value="C2"/>
    <property type="match status" value="1"/>
</dbReference>
<reference evidence="3" key="1">
    <citation type="submission" date="2025-08" db="UniProtKB">
        <authorList>
            <consortium name="Ensembl"/>
        </authorList>
    </citation>
    <scope>IDENTIFICATION</scope>
</reference>
<dbReference type="SMART" id="SM00239">
    <property type="entry name" value="C2"/>
    <property type="match status" value="1"/>
</dbReference>
<dbReference type="PROSITE" id="PS50004">
    <property type="entry name" value="C2"/>
    <property type="match status" value="1"/>
</dbReference>
<reference evidence="3" key="2">
    <citation type="submission" date="2025-09" db="UniProtKB">
        <authorList>
            <consortium name="Ensembl"/>
        </authorList>
    </citation>
    <scope>IDENTIFICATION</scope>
</reference>
<dbReference type="InterPro" id="IPR000008">
    <property type="entry name" value="C2_dom"/>
</dbReference>
<feature type="domain" description="C2" evidence="2">
    <location>
        <begin position="80"/>
        <end position="172"/>
    </location>
</feature>
<keyword evidence="4" id="KW-1185">Reference proteome</keyword>
<feature type="region of interest" description="Disordered" evidence="1">
    <location>
        <begin position="51"/>
        <end position="72"/>
    </location>
</feature>
<name>A0A8C4R6I6_EPTBU</name>